<name>A0AAW6VS59_9BACT</name>
<dbReference type="EMBL" id="JAQTJH010000013">
    <property type="protein sequence ID" value="MDK2062874.1"/>
    <property type="molecule type" value="Genomic_DNA"/>
</dbReference>
<proteinExistence type="predicted"/>
<dbReference type="RefSeq" id="WP_284074995.1">
    <property type="nucleotide sequence ID" value="NZ_JAQTJH010000013.1"/>
</dbReference>
<dbReference type="Proteomes" id="UP001237843">
    <property type="component" value="Unassembled WGS sequence"/>
</dbReference>
<reference evidence="2" key="2">
    <citation type="submission" date="2023-02" db="EMBL/GenBank/DDBJ databases">
        <authorList>
            <person name="Concha-Toloza M."/>
            <person name="Lopez-Cantillo M."/>
            <person name="Molina-Mora J."/>
            <person name="Collado L."/>
        </authorList>
    </citation>
    <scope>NUCLEOTIDE SEQUENCE</scope>
    <source>
        <strain evidence="2">FR1p273A</strain>
    </source>
</reference>
<dbReference type="Gene3D" id="1.10.10.10">
    <property type="entry name" value="Winged helix-like DNA-binding domain superfamily/Winged helix DNA-binding domain"/>
    <property type="match status" value="1"/>
</dbReference>
<organism evidence="2 3">
    <name type="scientific">Aliarcobacter butzleri</name>
    <dbReference type="NCBI Taxonomy" id="28197"/>
    <lineage>
        <taxon>Bacteria</taxon>
        <taxon>Pseudomonadati</taxon>
        <taxon>Campylobacterota</taxon>
        <taxon>Epsilonproteobacteria</taxon>
        <taxon>Campylobacterales</taxon>
        <taxon>Arcobacteraceae</taxon>
        <taxon>Aliarcobacter</taxon>
    </lineage>
</organism>
<dbReference type="SUPFAM" id="SSF46785">
    <property type="entry name" value="Winged helix' DNA-binding domain"/>
    <property type="match status" value="1"/>
</dbReference>
<dbReference type="InterPro" id="IPR036390">
    <property type="entry name" value="WH_DNA-bd_sf"/>
</dbReference>
<keyword evidence="1" id="KW-0175">Coiled coil</keyword>
<dbReference type="InterPro" id="IPR036388">
    <property type="entry name" value="WH-like_DNA-bd_sf"/>
</dbReference>
<reference evidence="2" key="1">
    <citation type="journal article" date="2023" name="Antibiotics">
        <title>Genomic Characterization of Antibiotic-Resistant Campylobacterales Isolated from Chilean Poultry Meat.</title>
        <authorList>
            <person name="Concha-Toloza M."/>
            <person name="Lopez-Cantillo M."/>
            <person name="Molina-Mora J.A."/>
            <person name="Collado L."/>
        </authorList>
    </citation>
    <scope>NUCLEOTIDE SEQUENCE</scope>
    <source>
        <strain evidence="2">FR1p273A</strain>
    </source>
</reference>
<dbReference type="InterPro" id="IPR026433">
    <property type="entry name" value="MarR_EPS"/>
</dbReference>
<accession>A0AAW6VS59</accession>
<dbReference type="Pfam" id="PF13412">
    <property type="entry name" value="HTH_24"/>
    <property type="match status" value="1"/>
</dbReference>
<protein>
    <submittedName>
        <fullName evidence="2">MarR family EPS-associated transcriptional regulator</fullName>
    </submittedName>
</protein>
<evidence type="ECO:0000313" key="2">
    <source>
        <dbReference type="EMBL" id="MDK2062874.1"/>
    </source>
</evidence>
<feature type="coiled-coil region" evidence="1">
    <location>
        <begin position="81"/>
        <end position="108"/>
    </location>
</feature>
<gene>
    <name evidence="2" type="ORF">PT520_10120</name>
</gene>
<sequence>MHQEEIELQVLRSIGKVTSQRTIADEIGYSVGKVNYVLKKLIEKGLVKADRFVNSDNKIQYKYLLTPSGIKEKITLTDKFIEIKKEEYDKLQQQKKEYEEMYDMSNLKKAHCTK</sequence>
<evidence type="ECO:0000313" key="3">
    <source>
        <dbReference type="Proteomes" id="UP001237843"/>
    </source>
</evidence>
<dbReference type="AlphaFoldDB" id="A0AAW6VS59"/>
<evidence type="ECO:0000256" key="1">
    <source>
        <dbReference type="SAM" id="Coils"/>
    </source>
</evidence>
<comment type="caution">
    <text evidence="2">The sequence shown here is derived from an EMBL/GenBank/DDBJ whole genome shotgun (WGS) entry which is preliminary data.</text>
</comment>
<dbReference type="NCBIfam" id="TIGR04176">
    <property type="entry name" value="MarR_EPS"/>
    <property type="match status" value="1"/>
</dbReference>